<dbReference type="Gene3D" id="3.10.20.310">
    <property type="entry name" value="membrane protein fhac"/>
    <property type="match status" value="1"/>
</dbReference>
<dbReference type="AlphaFoldDB" id="A0A1G4P0H5"/>
<dbReference type="EMBL" id="LT622878">
    <property type="protein sequence ID" value="SCW24392.1"/>
    <property type="molecule type" value="Genomic_DNA"/>
</dbReference>
<feature type="domain" description="POTRA" evidence="2">
    <location>
        <begin position="138"/>
        <end position="214"/>
    </location>
</feature>
<reference evidence="3" key="1">
    <citation type="submission" date="2016-10" db="EMBL/GenBank/DDBJ databases">
        <title>Chloroplast genomes as a tool to resolve red algal phylogenies: a case study in the Nemaliales.</title>
        <authorList>
            <person name="Costa J.F."/>
            <person name="Lin S.M."/>
            <person name="Macaya E.C."/>
            <person name="Fernandez-Garcia C."/>
            <person name="Verbruggen H."/>
        </authorList>
    </citation>
    <scope>NUCLEOTIDE SEQUENCE</scope>
    <source>
        <strain evidence="3">C.0024</strain>
    </source>
</reference>
<proteinExistence type="predicted"/>
<protein>
    <recommendedName>
        <fullName evidence="2">POTRA domain-containing protein</fullName>
    </recommendedName>
</protein>
<evidence type="ECO:0000259" key="2">
    <source>
        <dbReference type="Pfam" id="PF07244"/>
    </source>
</evidence>
<dbReference type="RefSeq" id="YP_009315734.1">
    <property type="nucleotide sequence ID" value="NC_031668.1"/>
</dbReference>
<keyword evidence="1" id="KW-0812">Transmembrane</keyword>
<organism evidence="3">
    <name type="scientific">Trichogloeopsis pedicellata</name>
    <dbReference type="NCBI Taxonomy" id="1495610"/>
    <lineage>
        <taxon>Eukaryota</taxon>
        <taxon>Rhodophyta</taxon>
        <taxon>Florideophyceae</taxon>
        <taxon>Nemaliophycidae</taxon>
        <taxon>Nemaliales</taxon>
        <taxon>Liagoraceae</taxon>
        <taxon>Trichogloeopsis</taxon>
    </lineage>
</organism>
<name>A0A1G4P0H5_9FLOR</name>
<dbReference type="InterPro" id="IPR010827">
    <property type="entry name" value="BamA/TamA_POTRA"/>
</dbReference>
<geneLocation type="chloroplast" evidence="3"/>
<reference evidence="3" key="2">
    <citation type="submission" date="2016-10" db="EMBL/GenBank/DDBJ databases">
        <authorList>
            <person name="de Groot N.N."/>
        </authorList>
    </citation>
    <scope>NUCLEOTIDE SEQUENCE</scope>
    <source>
        <strain evidence="3">C.0024</strain>
    </source>
</reference>
<keyword evidence="1" id="KW-1133">Transmembrane helix</keyword>
<dbReference type="GeneID" id="30000308"/>
<keyword evidence="3" id="KW-0934">Plastid</keyword>
<accession>A0A1G4P0H5</accession>
<dbReference type="Pfam" id="PF07244">
    <property type="entry name" value="POTRA"/>
    <property type="match status" value="1"/>
</dbReference>
<sequence length="747" mass="88656">MELYLKYRSYFLFICQVYMIPLIYSIFTIIFFVGHFKSSRFDKTSLAFQTSEISQVQLEKLKHQEIIVNGLDNRMQRNKIINLLKTEISPSYRLINNAQKLTTWASKLQELGIFKSICIKRYINNQKEIISCNLLMNPIIKKITVINLSNKIVPLSYLKLIFRSQLGQPMNFVNINRTSSLIKKWYRNNGYIDVNVKINYNKSNSNVIEIDIKESLIQKFHLIISSHSKSSKQTAFYYSLKDILQIKIGKPLNIYQLDYNLKQLNHKNLIQKGYYKVGKDSNELFVYITPLHDRSISLFSRKYVITQQFKELLESYWHYGSLMFTLNQNIRSFNHNTIGSLYSLLINRRQIYSSPIDKISQADFVLYPSLNRYLISNSYYTSWYLPDSVFSPNTNFGLKYCFHYPQQYHTNFVFKTSCPSLGRFIDIKYEISLVKICKLFFTSISSTFNKTVDIYKKYNQYISNKKIYIYPKCSITKHSNFSINIHHYLLNNIEFQKFFEVKQSTLKSILFYNHTCFYKLKNNSFKNYSYFCRKYIESSCNLTQYIFGVKLPLYLENNQYISKKLSELNLYNLEISHLIPSNTFNTIQNLHYSKIKHILRKTCYIKRHTVRVYIQIIGLTSPEEFFPSSDNTIVIDSNLIHSYIKSLFYFPVYSRNCKIDYYLYNYKNNIIYFFMDYFQSHTNTSGSQNHPNYSSKYHTYNNLCLKLSYGVGLQISTPVKQIPALKLEYGYDINNNYSLHLSLVNYN</sequence>
<keyword evidence="3" id="KW-0150">Chloroplast</keyword>
<keyword evidence="1" id="KW-0472">Membrane</keyword>
<gene>
    <name evidence="3" type="primary">ORF_4</name>
    <name evidence="3" type="ORF">C00024_102</name>
</gene>
<evidence type="ECO:0000313" key="3">
    <source>
        <dbReference type="EMBL" id="SCW24392.1"/>
    </source>
</evidence>
<dbReference type="GO" id="GO:0019867">
    <property type="term" value="C:outer membrane"/>
    <property type="evidence" value="ECO:0007669"/>
    <property type="project" value="InterPro"/>
</dbReference>
<feature type="transmembrane region" description="Helical" evidence="1">
    <location>
        <begin position="12"/>
        <end position="36"/>
    </location>
</feature>
<evidence type="ECO:0000256" key="1">
    <source>
        <dbReference type="SAM" id="Phobius"/>
    </source>
</evidence>